<dbReference type="OrthoDB" id="9792853at2"/>
<evidence type="ECO:0000313" key="3">
    <source>
        <dbReference type="Proteomes" id="UP000180235"/>
    </source>
</evidence>
<dbReference type="STRING" id="1188229.GlitD10_2527"/>
<evidence type="ECO:0000313" key="2">
    <source>
        <dbReference type="EMBL" id="APB34864.1"/>
    </source>
</evidence>
<dbReference type="RefSeq" id="WP_157776251.1">
    <property type="nucleotide sequence ID" value="NZ_CP017675.1"/>
</dbReference>
<organism evidence="2 3">
    <name type="scientific">Gloeomargarita lithophora Alchichica-D10</name>
    <dbReference type="NCBI Taxonomy" id="1188229"/>
    <lineage>
        <taxon>Bacteria</taxon>
        <taxon>Bacillati</taxon>
        <taxon>Cyanobacteriota</taxon>
        <taxon>Cyanophyceae</taxon>
        <taxon>Gloeomargaritales</taxon>
        <taxon>Gloeomargaritaceae</taxon>
        <taxon>Gloeomargarita</taxon>
    </lineage>
</organism>
<dbReference type="EMBL" id="CP017675">
    <property type="protein sequence ID" value="APB34864.1"/>
    <property type="molecule type" value="Genomic_DNA"/>
</dbReference>
<dbReference type="InterPro" id="IPR048769">
    <property type="entry name" value="HepT-like_dom"/>
</dbReference>
<dbReference type="AlphaFoldDB" id="A0A1J0AG26"/>
<reference evidence="2 3" key="1">
    <citation type="submission" date="2016-10" db="EMBL/GenBank/DDBJ databases">
        <title>Description of Gloeomargarita lithophora gen. nov., sp. nov., a thylakoid-bearing basal-branching cyanobacterium with intracellular carbonates, and proposal for Gloeomargaritales ord. nov.</title>
        <authorList>
            <person name="Moreira D."/>
            <person name="Tavera R."/>
            <person name="Benzerara K."/>
            <person name="Skouri-Panet F."/>
            <person name="Couradeau E."/>
            <person name="Gerard E."/>
            <person name="Loussert C."/>
            <person name="Novelo E."/>
            <person name="Zivanovic Y."/>
            <person name="Lopez-Garcia P."/>
        </authorList>
    </citation>
    <scope>NUCLEOTIDE SEQUENCE [LARGE SCALE GENOMIC DNA]</scope>
    <source>
        <strain evidence="2 3">D10</strain>
    </source>
</reference>
<dbReference type="KEGG" id="glt:GlitD10_2527"/>
<name>A0A1J0AG26_9CYAN</name>
<dbReference type="Pfam" id="PF20797">
    <property type="entry name" value="HepT-like_2"/>
    <property type="match status" value="1"/>
</dbReference>
<accession>A0A1J0AG26</accession>
<dbReference type="Proteomes" id="UP000180235">
    <property type="component" value="Chromosome"/>
</dbReference>
<proteinExistence type="predicted"/>
<feature type="domain" description="HepT-like" evidence="1">
    <location>
        <begin position="46"/>
        <end position="152"/>
    </location>
</feature>
<evidence type="ECO:0000259" key="1">
    <source>
        <dbReference type="Pfam" id="PF20797"/>
    </source>
</evidence>
<keyword evidence="3" id="KW-1185">Reference proteome</keyword>
<sequence length="171" mass="19597">MGTVTNPLILVRSIAHNLSKLQKTKDSILRQLNKAKITGDEDYWYALSANLVSFYTGCESIFKLVANNIDYHLPKGSDWHIQLLEQISTENSLRPEVISLNTCRILNPYRGFRHLFMNNYAIDLDAEKLESLGDSISIVYDSVNKDILFFIDIYLEQSQAIDNSLEAEEYD</sequence>
<protein>
    <recommendedName>
        <fullName evidence="1">HepT-like domain-containing protein</fullName>
    </recommendedName>
</protein>
<gene>
    <name evidence="2" type="ORF">GlitD10_2527</name>
</gene>